<name>A0A412FW23_9FIRM</name>
<dbReference type="AlphaFoldDB" id="A0A412FW23"/>
<reference evidence="1 2" key="1">
    <citation type="submission" date="2018-08" db="EMBL/GenBank/DDBJ databases">
        <title>A genome reference for cultivated species of the human gut microbiota.</title>
        <authorList>
            <person name="Zou Y."/>
            <person name="Xue W."/>
            <person name="Luo G."/>
        </authorList>
    </citation>
    <scope>NUCLEOTIDE SEQUENCE [LARGE SCALE GENOMIC DNA]</scope>
    <source>
        <strain evidence="1 2">AF24-29</strain>
    </source>
</reference>
<dbReference type="PANTHER" id="PTHR35145">
    <property type="entry name" value="CYTOPLASMIC PROTEIN-RELATED"/>
    <property type="match status" value="1"/>
</dbReference>
<dbReference type="GeneID" id="83016112"/>
<dbReference type="InterPro" id="IPR058532">
    <property type="entry name" value="YjbR/MT2646/Rv2570-like"/>
</dbReference>
<accession>A0A412FW23</accession>
<organism evidence="1 2">
    <name type="scientific">Holdemania filiformis</name>
    <dbReference type="NCBI Taxonomy" id="61171"/>
    <lineage>
        <taxon>Bacteria</taxon>
        <taxon>Bacillati</taxon>
        <taxon>Bacillota</taxon>
        <taxon>Erysipelotrichia</taxon>
        <taxon>Erysipelotrichales</taxon>
        <taxon>Erysipelotrichaceae</taxon>
        <taxon>Holdemania</taxon>
    </lineage>
</organism>
<dbReference type="RefSeq" id="WP_117895418.1">
    <property type="nucleotide sequence ID" value="NZ_CABJCV010000015.1"/>
</dbReference>
<sequence>MIEIETLFHFKKPVPERLRAYGFHPAEGRFLWETPVLDNQFLLQVIVTETGQVDYTVIDPITQEEYILIKSESAQGNFVTELRRCCEQKLAEIASTCFITDEFQAEQTRRIIGYIRERYAVQPEYLWEGSADSAALRHKTTLKWFGVLMTIDSRKLDPQRQGSVDILVVKTRPERLNEYIDQPGCYPAYHMNKKHWLTLVLDGTLPDPEIEERIQESFALTEAGGKPAKVQK</sequence>
<dbReference type="Proteomes" id="UP000284178">
    <property type="component" value="Unassembled WGS sequence"/>
</dbReference>
<evidence type="ECO:0000313" key="1">
    <source>
        <dbReference type="EMBL" id="RGR72368.1"/>
    </source>
</evidence>
<comment type="caution">
    <text evidence="1">The sequence shown here is derived from an EMBL/GenBank/DDBJ whole genome shotgun (WGS) entry which is preliminary data.</text>
</comment>
<dbReference type="PANTHER" id="PTHR35145:SF1">
    <property type="entry name" value="CYTOPLASMIC PROTEIN"/>
    <property type="match status" value="1"/>
</dbReference>
<protein>
    <submittedName>
        <fullName evidence="1">MmcQ/YjbR family DNA-binding protein</fullName>
    </submittedName>
</protein>
<dbReference type="InterPro" id="IPR007351">
    <property type="entry name" value="YjbR"/>
</dbReference>
<dbReference type="GO" id="GO:0003677">
    <property type="term" value="F:DNA binding"/>
    <property type="evidence" value="ECO:0007669"/>
    <property type="project" value="UniProtKB-KW"/>
</dbReference>
<dbReference type="Gene3D" id="3.90.1150.30">
    <property type="match status" value="1"/>
</dbReference>
<gene>
    <name evidence="1" type="ORF">DWY25_11980</name>
</gene>
<dbReference type="SUPFAM" id="SSF142906">
    <property type="entry name" value="YjbR-like"/>
    <property type="match status" value="1"/>
</dbReference>
<keyword evidence="1" id="KW-0238">DNA-binding</keyword>
<keyword evidence="2" id="KW-1185">Reference proteome</keyword>
<dbReference type="Pfam" id="PF04237">
    <property type="entry name" value="YjbR"/>
    <property type="match status" value="1"/>
</dbReference>
<dbReference type="InterPro" id="IPR038056">
    <property type="entry name" value="YjbR-like_sf"/>
</dbReference>
<proteinExistence type="predicted"/>
<dbReference type="EMBL" id="QRUP01000015">
    <property type="protein sequence ID" value="RGR72368.1"/>
    <property type="molecule type" value="Genomic_DNA"/>
</dbReference>
<evidence type="ECO:0000313" key="2">
    <source>
        <dbReference type="Proteomes" id="UP000284178"/>
    </source>
</evidence>